<dbReference type="EMBL" id="KN832573">
    <property type="protein sequence ID" value="KII83938.1"/>
    <property type="molecule type" value="Genomic_DNA"/>
</dbReference>
<name>A0A0C9T724_PLICR</name>
<sequence length="383" mass="38459">MRTAVLASLALGFVPTVYSAVNDTYVAALSKALSSAGLTQLAAVAAKVNSTTLGQELLAALPTGQFAVFAPNDDAFKGVPANVSSNVTALAEILSYHILPGNFAAAAAMSPSVTIGRTMLNDSSLVMLEGGKSQVLVWTSTNGTTSVLGQSNITVGESMPYENLTLHVITGVLVPPAPLVDVLTSNNLTAALGVVGSVSGLPQTLASTHGYTLFAPTDAAVMASQDTLKSIMSNQTLLLSVLQNHVINGTSAYSPILMQGHNYTTAAGEPLTTTFNSSGAYVMSGTAMAKIVRTDILASNGVVHVIDAVLADLESNAGAASSAYMSASSAATVASTQTGPLGASAIATAASSGKKNSAGMAVHFQPAALVLALAVGFGAVVLV</sequence>
<dbReference type="AlphaFoldDB" id="A0A0C9T724"/>
<feature type="chain" id="PRO_5002220289" description="FAS1 domain-containing protein" evidence="2">
    <location>
        <begin position="20"/>
        <end position="383"/>
    </location>
</feature>
<evidence type="ECO:0000256" key="2">
    <source>
        <dbReference type="SAM" id="SignalP"/>
    </source>
</evidence>
<gene>
    <name evidence="4" type="ORF">PLICRDRAFT_147639</name>
</gene>
<feature type="transmembrane region" description="Helical" evidence="1">
    <location>
        <begin position="364"/>
        <end position="382"/>
    </location>
</feature>
<dbReference type="Pfam" id="PF02469">
    <property type="entry name" value="Fasciclin"/>
    <property type="match status" value="2"/>
</dbReference>
<dbReference type="GO" id="GO:0005615">
    <property type="term" value="C:extracellular space"/>
    <property type="evidence" value="ECO:0007669"/>
    <property type="project" value="TreeGrafter"/>
</dbReference>
<reference evidence="4 5" key="1">
    <citation type="submission" date="2014-06" db="EMBL/GenBank/DDBJ databases">
        <title>Evolutionary Origins and Diversification of the Mycorrhizal Mutualists.</title>
        <authorList>
            <consortium name="DOE Joint Genome Institute"/>
            <consortium name="Mycorrhizal Genomics Consortium"/>
            <person name="Kohler A."/>
            <person name="Kuo A."/>
            <person name="Nagy L.G."/>
            <person name="Floudas D."/>
            <person name="Copeland A."/>
            <person name="Barry K.W."/>
            <person name="Cichocki N."/>
            <person name="Veneault-Fourrey C."/>
            <person name="LaButti K."/>
            <person name="Lindquist E.A."/>
            <person name="Lipzen A."/>
            <person name="Lundell T."/>
            <person name="Morin E."/>
            <person name="Murat C."/>
            <person name="Riley R."/>
            <person name="Ohm R."/>
            <person name="Sun H."/>
            <person name="Tunlid A."/>
            <person name="Henrissat B."/>
            <person name="Grigoriev I.V."/>
            <person name="Hibbett D.S."/>
            <person name="Martin F."/>
        </authorList>
    </citation>
    <scope>NUCLEOTIDE SEQUENCE [LARGE SCALE GENOMIC DNA]</scope>
    <source>
        <strain evidence="4 5">FD-325 SS-3</strain>
    </source>
</reference>
<dbReference type="InterPro" id="IPR050904">
    <property type="entry name" value="Adhesion/Biosynth-related"/>
</dbReference>
<dbReference type="InterPro" id="IPR036378">
    <property type="entry name" value="FAS1_dom_sf"/>
</dbReference>
<keyword evidence="5" id="KW-1185">Reference proteome</keyword>
<dbReference type="Proteomes" id="UP000053263">
    <property type="component" value="Unassembled WGS sequence"/>
</dbReference>
<proteinExistence type="predicted"/>
<feature type="domain" description="FAS1" evidence="3">
    <location>
        <begin position="176"/>
        <end position="310"/>
    </location>
</feature>
<keyword evidence="1" id="KW-1133">Transmembrane helix</keyword>
<evidence type="ECO:0000313" key="4">
    <source>
        <dbReference type="EMBL" id="KII83938.1"/>
    </source>
</evidence>
<dbReference type="SMART" id="SM00554">
    <property type="entry name" value="FAS1"/>
    <property type="match status" value="2"/>
</dbReference>
<keyword evidence="1" id="KW-0472">Membrane</keyword>
<evidence type="ECO:0000259" key="3">
    <source>
        <dbReference type="PROSITE" id="PS50213"/>
    </source>
</evidence>
<dbReference type="HOGENOM" id="CLU_033355_1_0_1"/>
<dbReference type="InterPro" id="IPR000782">
    <property type="entry name" value="FAS1_domain"/>
</dbReference>
<dbReference type="Gene3D" id="2.30.180.10">
    <property type="entry name" value="FAS1 domain"/>
    <property type="match status" value="2"/>
</dbReference>
<keyword evidence="1" id="KW-0812">Transmembrane</keyword>
<protein>
    <recommendedName>
        <fullName evidence="3">FAS1 domain-containing protein</fullName>
    </recommendedName>
</protein>
<dbReference type="SUPFAM" id="SSF82153">
    <property type="entry name" value="FAS1 domain"/>
    <property type="match status" value="2"/>
</dbReference>
<feature type="signal peptide" evidence="2">
    <location>
        <begin position="1"/>
        <end position="19"/>
    </location>
</feature>
<evidence type="ECO:0000256" key="1">
    <source>
        <dbReference type="SAM" id="Phobius"/>
    </source>
</evidence>
<accession>A0A0C9T724</accession>
<dbReference type="OrthoDB" id="286301at2759"/>
<organism evidence="4 5">
    <name type="scientific">Plicaturopsis crispa FD-325 SS-3</name>
    <dbReference type="NCBI Taxonomy" id="944288"/>
    <lineage>
        <taxon>Eukaryota</taxon>
        <taxon>Fungi</taxon>
        <taxon>Dikarya</taxon>
        <taxon>Basidiomycota</taxon>
        <taxon>Agaricomycotina</taxon>
        <taxon>Agaricomycetes</taxon>
        <taxon>Agaricomycetidae</taxon>
        <taxon>Amylocorticiales</taxon>
        <taxon>Amylocorticiaceae</taxon>
        <taxon>Plicatura</taxon>
        <taxon>Plicaturopsis crispa</taxon>
    </lineage>
</organism>
<dbReference type="PANTHER" id="PTHR10900">
    <property type="entry name" value="PERIOSTIN-RELATED"/>
    <property type="match status" value="1"/>
</dbReference>
<evidence type="ECO:0000313" key="5">
    <source>
        <dbReference type="Proteomes" id="UP000053263"/>
    </source>
</evidence>
<feature type="domain" description="FAS1" evidence="3">
    <location>
        <begin position="22"/>
        <end position="173"/>
    </location>
</feature>
<dbReference type="PANTHER" id="PTHR10900:SF77">
    <property type="entry name" value="FI19380P1"/>
    <property type="match status" value="1"/>
</dbReference>
<keyword evidence="2" id="KW-0732">Signal</keyword>
<dbReference type="PROSITE" id="PS50213">
    <property type="entry name" value="FAS1"/>
    <property type="match status" value="2"/>
</dbReference>